<reference evidence="2" key="1">
    <citation type="journal article" date="2002" name="Nature">
        <title>The genome sequence and structure of rice chromosome 1.</title>
        <authorList>
            <person name="Sasaki T."/>
            <person name="Matsumoto T."/>
            <person name="Yamamoto K."/>
            <person name="Sakata K."/>
            <person name="Baba T."/>
            <person name="Katayose Y."/>
            <person name="Wu J."/>
            <person name="Niimura Y."/>
            <person name="Cheng Z."/>
            <person name="Nagamura Y."/>
            <person name="Antonio B.A."/>
            <person name="Kanamori H."/>
            <person name="Hosokawa S."/>
            <person name="Masukawa M."/>
            <person name="Arikawa K."/>
            <person name="Chiden Y."/>
            <person name="Hayashi M."/>
            <person name="Okamoto M."/>
            <person name="Ando T."/>
            <person name="Aoki H."/>
            <person name="Arita K."/>
            <person name="Hamada M."/>
            <person name="Harada C."/>
            <person name="Hijishita S."/>
            <person name="Honda M."/>
            <person name="Ichikawa Y."/>
            <person name="Idonuma A."/>
            <person name="Iijima M."/>
            <person name="Ikeda M."/>
            <person name="Ikeno M."/>
            <person name="Itoh S."/>
            <person name="Itoh T."/>
            <person name="Itoh Y."/>
            <person name="Itoh Y."/>
            <person name="Iwabuchi A."/>
            <person name="Kamiya K."/>
            <person name="Karasawa W."/>
            <person name="Katagiri S."/>
            <person name="Kikuta A."/>
            <person name="Kobayashi N."/>
            <person name="Kono I."/>
            <person name="Machita K."/>
            <person name="Maehara T."/>
            <person name="Mizuno H."/>
            <person name="Mizubayashi T."/>
            <person name="Mukai Y."/>
            <person name="Nagasaki H."/>
            <person name="Nakashima M."/>
            <person name="Nakama Y."/>
            <person name="Nakamichi Y."/>
            <person name="Nakamura M."/>
            <person name="Namiki N."/>
            <person name="Negishi M."/>
            <person name="Ohta I."/>
            <person name="Ono N."/>
            <person name="Saji S."/>
            <person name="Sakai K."/>
            <person name="Shibata M."/>
            <person name="Shimokawa T."/>
            <person name="Shomura A."/>
            <person name="Song J."/>
            <person name="Takazaki Y."/>
            <person name="Terasawa K."/>
            <person name="Tsuji K."/>
            <person name="Waki K."/>
            <person name="Yamagata H."/>
            <person name="Yamane H."/>
            <person name="Yoshiki S."/>
            <person name="Yoshihara R."/>
            <person name="Yukawa K."/>
            <person name="Zhong H."/>
            <person name="Iwama H."/>
            <person name="Endo T."/>
            <person name="Ito H."/>
            <person name="Hahn J.H."/>
            <person name="Kim H.I."/>
            <person name="Eun M.Y."/>
            <person name="Yano M."/>
            <person name="Jiang J."/>
            <person name="Gojobori T."/>
        </authorList>
    </citation>
    <scope>NUCLEOTIDE SEQUENCE</scope>
</reference>
<feature type="region of interest" description="Disordered" evidence="1">
    <location>
        <begin position="72"/>
        <end position="161"/>
    </location>
</feature>
<dbReference type="EMBL" id="AP003291">
    <property type="protein sequence ID" value="BAB85265.1"/>
    <property type="molecule type" value="Genomic_DNA"/>
</dbReference>
<dbReference type="Proteomes" id="UP000000763">
    <property type="component" value="Chromosome 1"/>
</dbReference>
<feature type="compositionally biased region" description="Low complexity" evidence="1">
    <location>
        <begin position="111"/>
        <end position="125"/>
    </location>
</feature>
<feature type="compositionally biased region" description="Basic and acidic residues" evidence="1">
    <location>
        <begin position="152"/>
        <end position="161"/>
    </location>
</feature>
<dbReference type="Proteomes" id="UP000817658">
    <property type="component" value="Chromosome 1"/>
</dbReference>
<evidence type="ECO:0000313" key="2">
    <source>
        <dbReference type="EMBL" id="BAB85265.1"/>
    </source>
</evidence>
<evidence type="ECO:0000313" key="3">
    <source>
        <dbReference type="EMBL" id="BAC06291.1"/>
    </source>
</evidence>
<evidence type="ECO:0000313" key="4">
    <source>
        <dbReference type="Proteomes" id="UP000000763"/>
    </source>
</evidence>
<organism evidence="2">
    <name type="scientific">Oryza sativa subsp. japonica</name>
    <name type="common">Rice</name>
    <dbReference type="NCBI Taxonomy" id="39947"/>
    <lineage>
        <taxon>Eukaryota</taxon>
        <taxon>Viridiplantae</taxon>
        <taxon>Streptophyta</taxon>
        <taxon>Embryophyta</taxon>
        <taxon>Tracheophyta</taxon>
        <taxon>Spermatophyta</taxon>
        <taxon>Magnoliopsida</taxon>
        <taxon>Liliopsida</taxon>
        <taxon>Poales</taxon>
        <taxon>Poaceae</taxon>
        <taxon>BOP clade</taxon>
        <taxon>Oryzoideae</taxon>
        <taxon>Oryzeae</taxon>
        <taxon>Oryzinae</taxon>
        <taxon>Oryza</taxon>
        <taxon>Oryza sativa</taxon>
    </lineage>
</organism>
<reference evidence="4" key="3">
    <citation type="journal article" date="2008" name="Nucleic Acids Res.">
        <title>The rice annotation project database (RAP-DB): 2008 update.</title>
        <authorList>
            <consortium name="The rice annotation project (RAP)"/>
        </authorList>
    </citation>
    <scope>GENOME REANNOTATION</scope>
    <source>
        <strain evidence="4">cv. Nipponbare</strain>
    </source>
</reference>
<dbReference type="AlphaFoldDB" id="Q8SA33"/>
<name>Q8SA33_ORYSJ</name>
<accession>Q8SA33</accession>
<gene>
    <name evidence="3" type="ORF">P0445H04.1</name>
    <name evidence="2" type="ORF">P0684E06.12</name>
</gene>
<reference evidence="4" key="2">
    <citation type="journal article" date="2005" name="Nature">
        <title>The map-based sequence of the rice genome.</title>
        <authorList>
            <consortium name="International rice genome sequencing project (IRGSP)"/>
            <person name="Matsumoto T."/>
            <person name="Wu J."/>
            <person name="Kanamori H."/>
            <person name="Katayose Y."/>
            <person name="Fujisawa M."/>
            <person name="Namiki N."/>
            <person name="Mizuno H."/>
            <person name="Yamamoto K."/>
            <person name="Antonio B.A."/>
            <person name="Baba T."/>
            <person name="Sakata K."/>
            <person name="Nagamura Y."/>
            <person name="Aoki H."/>
            <person name="Arikawa K."/>
            <person name="Arita K."/>
            <person name="Bito T."/>
            <person name="Chiden Y."/>
            <person name="Fujitsuka N."/>
            <person name="Fukunaka R."/>
            <person name="Hamada M."/>
            <person name="Harada C."/>
            <person name="Hayashi A."/>
            <person name="Hijishita S."/>
            <person name="Honda M."/>
            <person name="Hosokawa S."/>
            <person name="Ichikawa Y."/>
            <person name="Idonuma A."/>
            <person name="Iijima M."/>
            <person name="Ikeda M."/>
            <person name="Ikeno M."/>
            <person name="Ito K."/>
            <person name="Ito S."/>
            <person name="Ito T."/>
            <person name="Ito Y."/>
            <person name="Ito Y."/>
            <person name="Iwabuchi A."/>
            <person name="Kamiya K."/>
            <person name="Karasawa W."/>
            <person name="Kurita K."/>
            <person name="Katagiri S."/>
            <person name="Kikuta A."/>
            <person name="Kobayashi H."/>
            <person name="Kobayashi N."/>
            <person name="Machita K."/>
            <person name="Maehara T."/>
            <person name="Masukawa M."/>
            <person name="Mizubayashi T."/>
            <person name="Mukai Y."/>
            <person name="Nagasaki H."/>
            <person name="Nagata Y."/>
            <person name="Naito S."/>
            <person name="Nakashima M."/>
            <person name="Nakama Y."/>
            <person name="Nakamichi Y."/>
            <person name="Nakamura M."/>
            <person name="Meguro A."/>
            <person name="Negishi M."/>
            <person name="Ohta I."/>
            <person name="Ohta T."/>
            <person name="Okamoto M."/>
            <person name="Ono N."/>
            <person name="Saji S."/>
            <person name="Sakaguchi M."/>
            <person name="Sakai K."/>
            <person name="Shibata M."/>
            <person name="Shimokawa T."/>
            <person name="Song J."/>
            <person name="Takazaki Y."/>
            <person name="Terasawa K."/>
            <person name="Tsugane M."/>
            <person name="Tsuji K."/>
            <person name="Ueda S."/>
            <person name="Waki K."/>
            <person name="Yamagata H."/>
            <person name="Yamamoto M."/>
            <person name="Yamamoto S."/>
            <person name="Yamane H."/>
            <person name="Yoshiki S."/>
            <person name="Yoshihara R."/>
            <person name="Yukawa K."/>
            <person name="Zhong H."/>
            <person name="Yano M."/>
            <person name="Yuan Q."/>
            <person name="Ouyang S."/>
            <person name="Liu J."/>
            <person name="Jones K.M."/>
            <person name="Gansberger K."/>
            <person name="Moffat K."/>
            <person name="Hill J."/>
            <person name="Bera J."/>
            <person name="Fadrosh D."/>
            <person name="Jin S."/>
            <person name="Johri S."/>
            <person name="Kim M."/>
            <person name="Overton L."/>
            <person name="Reardon M."/>
            <person name="Tsitrin T."/>
            <person name="Vuong H."/>
            <person name="Weaver B."/>
            <person name="Ciecko A."/>
            <person name="Tallon L."/>
            <person name="Jackson J."/>
            <person name="Pai G."/>
            <person name="Aken S.V."/>
            <person name="Utterback T."/>
            <person name="Reidmuller S."/>
            <person name="Feldblyum T."/>
            <person name="Hsiao J."/>
            <person name="Zismann V."/>
            <person name="Iobst S."/>
            <person name="de Vazeille A.R."/>
            <person name="Buell C.R."/>
            <person name="Ying K."/>
            <person name="Li Y."/>
            <person name="Lu T."/>
            <person name="Huang Y."/>
            <person name="Zhao Q."/>
            <person name="Feng Q."/>
            <person name="Zhang L."/>
            <person name="Zhu J."/>
            <person name="Weng Q."/>
            <person name="Mu J."/>
            <person name="Lu Y."/>
            <person name="Fan D."/>
            <person name="Liu Y."/>
            <person name="Guan J."/>
            <person name="Zhang Y."/>
            <person name="Yu S."/>
            <person name="Liu X."/>
            <person name="Zhang Y."/>
            <person name="Hong G."/>
            <person name="Han B."/>
            <person name="Choisne N."/>
            <person name="Demange N."/>
            <person name="Orjeda G."/>
            <person name="Samain S."/>
            <person name="Cattolico L."/>
            <person name="Pelletier E."/>
            <person name="Couloux A."/>
            <person name="Segurens B."/>
            <person name="Wincker P."/>
            <person name="D'Hont A."/>
            <person name="Scarpelli C."/>
            <person name="Weissenbach J."/>
            <person name="Salanoubat M."/>
            <person name="Quetier F."/>
            <person name="Yu Y."/>
            <person name="Kim H.R."/>
            <person name="Rambo T."/>
            <person name="Currie J."/>
            <person name="Collura K."/>
            <person name="Luo M."/>
            <person name="Yang T."/>
            <person name="Ammiraju J.S.S."/>
            <person name="Engler F."/>
            <person name="Soderlund C."/>
            <person name="Wing R.A."/>
            <person name="Palmer L.E."/>
            <person name="de la Bastide M."/>
            <person name="Spiegel L."/>
            <person name="Nascimento L."/>
            <person name="Zutavern T."/>
            <person name="O'Shaughnessy A."/>
            <person name="Dike S."/>
            <person name="Dedhia N."/>
            <person name="Preston R."/>
            <person name="Balija V."/>
            <person name="McCombie W.R."/>
            <person name="Chow T."/>
            <person name="Chen H."/>
            <person name="Chung M."/>
            <person name="Chen C."/>
            <person name="Shaw J."/>
            <person name="Wu H."/>
            <person name="Hsiao K."/>
            <person name="Chao Y."/>
            <person name="Chu M."/>
            <person name="Cheng C."/>
            <person name="Hour A."/>
            <person name="Lee P."/>
            <person name="Lin S."/>
            <person name="Lin Y."/>
            <person name="Liou J."/>
            <person name="Liu S."/>
            <person name="Hsing Y."/>
            <person name="Raghuvanshi S."/>
            <person name="Mohanty A."/>
            <person name="Bharti A.K."/>
            <person name="Gaur A."/>
            <person name="Gupta V."/>
            <person name="Kumar D."/>
            <person name="Ravi V."/>
            <person name="Vij S."/>
            <person name="Kapur A."/>
            <person name="Khurana P."/>
            <person name="Khurana P."/>
            <person name="Khurana J.P."/>
            <person name="Tyagi A.K."/>
            <person name="Gaikwad K."/>
            <person name="Singh A."/>
            <person name="Dalal V."/>
            <person name="Srivastava S."/>
            <person name="Dixit A."/>
            <person name="Pal A.K."/>
            <person name="Ghazi I.A."/>
            <person name="Yadav M."/>
            <person name="Pandit A."/>
            <person name="Bhargava A."/>
            <person name="Sureshbabu K."/>
            <person name="Batra K."/>
            <person name="Sharma T.R."/>
            <person name="Mohapatra T."/>
            <person name="Singh N.K."/>
            <person name="Messing J."/>
            <person name="Nelson A.B."/>
            <person name="Fuks G."/>
            <person name="Kavchok S."/>
            <person name="Keizer G."/>
            <person name="Linton E."/>
            <person name="Llaca V."/>
            <person name="Song R."/>
            <person name="Tanyolac B."/>
            <person name="Young S."/>
            <person name="Ho-Il K."/>
            <person name="Hahn J.H."/>
            <person name="Sangsakoo G."/>
            <person name="Vanavichit A."/>
            <person name="de Mattos Luiz.A.T."/>
            <person name="Zimmer P.D."/>
            <person name="Malone G."/>
            <person name="Dellagostin O."/>
            <person name="de Oliveira A.C."/>
            <person name="Bevan M."/>
            <person name="Bancroft I."/>
            <person name="Minx P."/>
            <person name="Cordum H."/>
            <person name="Wilson R."/>
            <person name="Cheng Z."/>
            <person name="Jin W."/>
            <person name="Jiang J."/>
            <person name="Leong S.A."/>
            <person name="Iwama H."/>
            <person name="Gojobori T."/>
            <person name="Itoh T."/>
            <person name="Niimura Y."/>
            <person name="Fujii Y."/>
            <person name="Habara T."/>
            <person name="Sakai H."/>
            <person name="Sato Y."/>
            <person name="Wilson G."/>
            <person name="Kumar K."/>
            <person name="McCouch S."/>
            <person name="Juretic N."/>
            <person name="Hoen D."/>
            <person name="Wright S."/>
            <person name="Bruskiewich R."/>
            <person name="Bureau T."/>
            <person name="Miyao A."/>
            <person name="Hirochika H."/>
            <person name="Nishikawa T."/>
            <person name="Kadowaki K."/>
            <person name="Sugiura M."/>
            <person name="Burr B."/>
            <person name="Sasaki T."/>
        </authorList>
    </citation>
    <scope>NUCLEOTIDE SEQUENCE [LARGE SCALE GENOMIC DNA]</scope>
    <source>
        <strain evidence="4">cv. Nipponbare</strain>
    </source>
</reference>
<evidence type="ECO:0000256" key="1">
    <source>
        <dbReference type="SAM" id="MobiDB-lite"/>
    </source>
</evidence>
<sequence length="161" mass="17146">MARRSGGARIVRRGDASGWAEVARRLRDVWLWRRRGGPTAAGDLARQDAGVAGELLRCVMPSCRGTLAGRQLSAAHPAPQEDATGVVPLPAGPKQLPRSCSCPNIGLSKLPPSSATSTASSQPQPLRMTAQRLPVRGATLAHASLCSRPRLKKEQGEREKE</sequence>
<proteinExistence type="predicted"/>
<protein>
    <submittedName>
        <fullName evidence="2">Uncharacterized protein</fullName>
    </submittedName>
</protein>
<dbReference type="EMBL" id="AP004364">
    <property type="protein sequence ID" value="BAC06291.1"/>
    <property type="molecule type" value="Genomic_DNA"/>
</dbReference>